<dbReference type="RefSeq" id="WP_249589086.1">
    <property type="nucleotide sequence ID" value="NZ_BAAAQL010000065.1"/>
</dbReference>
<dbReference type="EMBL" id="CP097289">
    <property type="protein sequence ID" value="UQT57697.1"/>
    <property type="molecule type" value="Genomic_DNA"/>
</dbReference>
<name>A0ABY4PW75_9ACTN</name>
<reference evidence="1 2" key="1">
    <citation type="submission" date="2022-05" db="EMBL/GenBank/DDBJ databases">
        <authorList>
            <person name="Zhou X."/>
            <person name="Li K."/>
            <person name="Man Y."/>
        </authorList>
    </citation>
    <scope>NUCLEOTIDE SEQUENCE [LARGE SCALE GENOMIC DNA]</scope>
    <source>
        <strain evidence="1 2">MS405</strain>
    </source>
</reference>
<organism evidence="1 2">
    <name type="scientific">Streptomyces durmitorensis</name>
    <dbReference type="NCBI Taxonomy" id="319947"/>
    <lineage>
        <taxon>Bacteria</taxon>
        <taxon>Bacillati</taxon>
        <taxon>Actinomycetota</taxon>
        <taxon>Actinomycetes</taxon>
        <taxon>Kitasatosporales</taxon>
        <taxon>Streptomycetaceae</taxon>
        <taxon>Streptomyces</taxon>
    </lineage>
</organism>
<evidence type="ECO:0000313" key="2">
    <source>
        <dbReference type="Proteomes" id="UP000829992"/>
    </source>
</evidence>
<gene>
    <name evidence="1" type="ORF">M4V62_22820</name>
</gene>
<dbReference type="Proteomes" id="UP000829992">
    <property type="component" value="Chromosome"/>
</dbReference>
<protein>
    <submittedName>
        <fullName evidence="1">Uncharacterized protein</fullName>
    </submittedName>
</protein>
<evidence type="ECO:0000313" key="1">
    <source>
        <dbReference type="EMBL" id="UQT57697.1"/>
    </source>
</evidence>
<proteinExistence type="predicted"/>
<keyword evidence="2" id="KW-1185">Reference proteome</keyword>
<accession>A0ABY4PW75</accession>
<sequence>MDGHKKYYWAQPYYSCVNHGPWKKFHPTYYINNQTRGTVAKFKDKNKNTIQKTGGAYSKGKVRSPGGTYYVKPC</sequence>